<proteinExistence type="predicted"/>
<name>A0A059CRJ5_EUCGR</name>
<organism evidence="1">
    <name type="scientific">Eucalyptus grandis</name>
    <name type="common">Flooded gum</name>
    <dbReference type="NCBI Taxonomy" id="71139"/>
    <lineage>
        <taxon>Eukaryota</taxon>
        <taxon>Viridiplantae</taxon>
        <taxon>Streptophyta</taxon>
        <taxon>Embryophyta</taxon>
        <taxon>Tracheophyta</taxon>
        <taxon>Spermatophyta</taxon>
        <taxon>Magnoliopsida</taxon>
        <taxon>eudicotyledons</taxon>
        <taxon>Gunneridae</taxon>
        <taxon>Pentapetalae</taxon>
        <taxon>rosids</taxon>
        <taxon>malvids</taxon>
        <taxon>Myrtales</taxon>
        <taxon>Myrtaceae</taxon>
        <taxon>Myrtoideae</taxon>
        <taxon>Eucalypteae</taxon>
        <taxon>Eucalyptus</taxon>
    </lineage>
</organism>
<dbReference type="InParanoid" id="A0A059CRJ5"/>
<protein>
    <submittedName>
        <fullName evidence="1">Uncharacterized protein</fullName>
    </submittedName>
</protein>
<gene>
    <name evidence="1" type="ORF">EUGRSUZ_C02198</name>
</gene>
<reference evidence="1" key="1">
    <citation type="submission" date="2013-07" db="EMBL/GenBank/DDBJ databases">
        <title>The genome of Eucalyptus grandis.</title>
        <authorList>
            <person name="Schmutz J."/>
            <person name="Hayes R."/>
            <person name="Myburg A."/>
            <person name="Tuskan G."/>
            <person name="Grattapaglia D."/>
            <person name="Rokhsar D.S."/>
        </authorList>
    </citation>
    <scope>NUCLEOTIDE SEQUENCE</scope>
    <source>
        <tissue evidence="1">Leaf extractions</tissue>
    </source>
</reference>
<dbReference type="Gramene" id="KCW80834">
    <property type="protein sequence ID" value="KCW80834"/>
    <property type="gene ID" value="EUGRSUZ_C02198"/>
</dbReference>
<accession>A0A059CRJ5</accession>
<sequence length="71" mass="7378">MNCEGDNSLLSLTLAPSTMAAGAIALGITTVHFNHASTPSAPLTYLMTLEFRITAPGSWSSHSSSSLSKPQ</sequence>
<evidence type="ECO:0000313" key="1">
    <source>
        <dbReference type="EMBL" id="KCW80834.1"/>
    </source>
</evidence>
<dbReference type="AlphaFoldDB" id="A0A059CRJ5"/>
<dbReference type="EMBL" id="KK198755">
    <property type="protein sequence ID" value="KCW80834.1"/>
    <property type="molecule type" value="Genomic_DNA"/>
</dbReference>